<keyword evidence="5" id="KW-1185">Reference proteome</keyword>
<sequence length="465" mass="51768">MCSLQDDIDIEKKSKPQLKTCVKCKVERAQYLVRHAQYCKQCFLHTLVGKFRVMISKSKFVVGRKECKPNVLLAFSGGASSRALVHMMNEFHVGDPAVKKKTILDNVKICHIDESIICGPEEGTLKQAENIISQYPFQFIGASLEDVFSSEYTDSDFEQVLRTEIVTREEGSKSHDQLKAVIESSTLTNKEKANALLNNIVKATAKEDMISYLKNKLLIQIAKRENCSIILLGDSSTRIAVKCIAYTSKGRGFSLPYDVAAEIEVEKGVGYLRPLRDCLTKELGIYNYLHKLETVFVPTITTGAPIKASIDRLTEEFITSLDRDFPSTVSTVVRTASKLTTSKSSEQNERCTVCLRPIQNGISEWRERITVMELPKSDVNSAIAATDENGNGSACTSDGCCGQGCGSPKESKFDLLPLLCYSCQINARDTKPTILPPFMAERAKEAYSRESLREQISEFLIDDSE</sequence>
<comment type="similarity">
    <text evidence="3">Belongs to the CTU2/NCS2 family.</text>
</comment>
<dbReference type="Gene3D" id="3.40.50.620">
    <property type="entry name" value="HUPs"/>
    <property type="match status" value="1"/>
</dbReference>
<dbReference type="Pfam" id="PF10288">
    <property type="entry name" value="CTU2"/>
    <property type="match status" value="1"/>
</dbReference>
<dbReference type="HAMAP" id="MF_03054">
    <property type="entry name" value="CTU2"/>
    <property type="match status" value="1"/>
</dbReference>
<comment type="subcellular location">
    <subcellularLocation>
        <location evidence="3">Cytoplasm</location>
    </subcellularLocation>
</comment>
<evidence type="ECO:0000313" key="4">
    <source>
        <dbReference type="EMBL" id="KAK9727631.1"/>
    </source>
</evidence>
<organism evidence="4 5">
    <name type="scientific">Basidiobolus ranarum</name>
    <dbReference type="NCBI Taxonomy" id="34480"/>
    <lineage>
        <taxon>Eukaryota</taxon>
        <taxon>Fungi</taxon>
        <taxon>Fungi incertae sedis</taxon>
        <taxon>Zoopagomycota</taxon>
        <taxon>Entomophthoromycotina</taxon>
        <taxon>Basidiobolomycetes</taxon>
        <taxon>Basidiobolales</taxon>
        <taxon>Basidiobolaceae</taxon>
        <taxon>Basidiobolus</taxon>
    </lineage>
</organism>
<comment type="pathway">
    <text evidence="3">tRNA modification; 5-methoxycarbonylmethyl-2-thiouridine-tRNA biosynthesis.</text>
</comment>
<accession>A0ABR2W9C8</accession>
<dbReference type="InterPro" id="IPR014729">
    <property type="entry name" value="Rossmann-like_a/b/a_fold"/>
</dbReference>
<protein>
    <recommendedName>
        <fullName evidence="3">Cytoplasmic tRNA 2-thiolation protein 2</fullName>
    </recommendedName>
</protein>
<dbReference type="SUPFAM" id="SSF52402">
    <property type="entry name" value="Adenine nucleotide alpha hydrolases-like"/>
    <property type="match status" value="1"/>
</dbReference>
<gene>
    <name evidence="3 4" type="primary">CTU2</name>
    <name evidence="3" type="synonym">NCS2</name>
    <name evidence="4" type="ORF">K7432_001715</name>
</gene>
<comment type="caution">
    <text evidence="4">The sequence shown here is derived from an EMBL/GenBank/DDBJ whole genome shotgun (WGS) entry which is preliminary data.</text>
</comment>
<proteinExistence type="inferred from homology"/>
<keyword evidence="1 3" id="KW-0963">Cytoplasm</keyword>
<dbReference type="Proteomes" id="UP001479436">
    <property type="component" value="Unassembled WGS sequence"/>
</dbReference>
<dbReference type="PANTHER" id="PTHR20882:SF14">
    <property type="entry name" value="CYTOPLASMIC TRNA 2-THIOLATION PROTEIN 2"/>
    <property type="match status" value="1"/>
</dbReference>
<dbReference type="PANTHER" id="PTHR20882">
    <property type="entry name" value="CYTOPLASMIC TRNA 2-THIOLATION PROTEIN 2"/>
    <property type="match status" value="1"/>
</dbReference>
<comment type="function">
    <text evidence="3">Plays a central role in 2-thiolation of mcm(5)S(2)U at tRNA wobble positions of tRNA(Lys), tRNA(Glu) and tRNA(Gln). May act by forming a heterodimer with NCS6 that ligates sulfur from thiocarboxylated URM1 onto the uridine of tRNAs at wobble position. Prior mcm(5) tRNA modification by the elongator complex is required for 2-thiolation. May also be involved in protein urmylation.</text>
</comment>
<dbReference type="InterPro" id="IPR019407">
    <property type="entry name" value="CTU2"/>
</dbReference>
<dbReference type="EMBL" id="JASJQH010006916">
    <property type="protein sequence ID" value="KAK9727631.1"/>
    <property type="molecule type" value="Genomic_DNA"/>
</dbReference>
<evidence type="ECO:0000256" key="3">
    <source>
        <dbReference type="HAMAP-Rule" id="MF_03054"/>
    </source>
</evidence>
<name>A0ABR2W9C8_9FUNG</name>
<evidence type="ECO:0000313" key="5">
    <source>
        <dbReference type="Proteomes" id="UP001479436"/>
    </source>
</evidence>
<evidence type="ECO:0000256" key="2">
    <source>
        <dbReference type="ARBA" id="ARBA00022694"/>
    </source>
</evidence>
<evidence type="ECO:0000256" key="1">
    <source>
        <dbReference type="ARBA" id="ARBA00022490"/>
    </source>
</evidence>
<keyword evidence="2 3" id="KW-0819">tRNA processing</keyword>
<reference evidence="4 5" key="1">
    <citation type="submission" date="2023-04" db="EMBL/GenBank/DDBJ databases">
        <title>Genome of Basidiobolus ranarum AG-B5.</title>
        <authorList>
            <person name="Stajich J.E."/>
            <person name="Carter-House D."/>
            <person name="Gryganskyi A."/>
        </authorList>
    </citation>
    <scope>NUCLEOTIDE SEQUENCE [LARGE SCALE GENOMIC DNA]</scope>
    <source>
        <strain evidence="4 5">AG-B5</strain>
    </source>
</reference>